<dbReference type="InterPro" id="IPR000914">
    <property type="entry name" value="SBP_5_dom"/>
</dbReference>
<dbReference type="Pfam" id="PF00496">
    <property type="entry name" value="SBP_bac_5"/>
    <property type="match status" value="1"/>
</dbReference>
<dbReference type="Gene3D" id="3.40.190.10">
    <property type="entry name" value="Periplasmic binding protein-like II"/>
    <property type="match status" value="1"/>
</dbReference>
<dbReference type="SUPFAM" id="SSF53850">
    <property type="entry name" value="Periplasmic binding protein-like II"/>
    <property type="match status" value="1"/>
</dbReference>
<sequence>MYTRQKNLFALSAMAAALLLSGCANKLVIASHARLTTLDPITSTAYVTRSHGYMVYDTLFALDENLRQRPQMAETWTSSSDLKTWHIKLREGLQWHDGTPVTAEDCVASLQRWGKRDGAGQQLFRNVERISIDDPHTFTIVLREPDVGIIRTLGKVSVNVPFMMPKRLAQTDAFTPITEATGSGPFVYQPERSTADKAVYVRNPNYKPRHDPQSQAAGAKVAGVDVVEWRYYPMQQEAVQRLLDGRVDYVESPSTRLVSMMEDKADVTVASTDPLGNVAMARFNHQQAPFDNPGVRRAVLMAMKQDAYMSAALGDARYWRNCYSVFPCGTPLANEAGSEVMKQGDLGAARKALAAAGYDGTPVVLLNPVDMPVMTAFTQVTANLLKQLGMTVEVRDMDWATMLQQRESRAPVAEGGWSMFHTWWNAADLSDTSAIAFSGDPQNGWFGWADDAELERLRAKAANASGAEKQALAREIQQRLWNDGAFAVLGQFFEPVAFRSDLQGITSPMQFYWGVSHAK</sequence>
<dbReference type="GO" id="GO:0043190">
    <property type="term" value="C:ATP-binding cassette (ABC) transporter complex"/>
    <property type="evidence" value="ECO:0007669"/>
    <property type="project" value="InterPro"/>
</dbReference>
<organism evidence="7 9">
    <name type="scientific">Stutzerimonas balearica DSM 6083</name>
    <dbReference type="NCBI Taxonomy" id="1123016"/>
    <lineage>
        <taxon>Bacteria</taxon>
        <taxon>Pseudomonadati</taxon>
        <taxon>Pseudomonadota</taxon>
        <taxon>Gammaproteobacteria</taxon>
        <taxon>Pseudomonadales</taxon>
        <taxon>Pseudomonadaceae</taxon>
        <taxon>Stutzerimonas</taxon>
    </lineage>
</organism>
<dbReference type="PROSITE" id="PS51257">
    <property type="entry name" value="PROKAR_LIPOPROTEIN"/>
    <property type="match status" value="1"/>
</dbReference>
<dbReference type="PIRSF" id="PIRSF002741">
    <property type="entry name" value="MppA"/>
    <property type="match status" value="1"/>
</dbReference>
<reference evidence="8 10" key="2">
    <citation type="submission" date="2016-10" db="EMBL/GenBank/DDBJ databases">
        <authorList>
            <person name="Varghese N."/>
            <person name="Submissions S."/>
        </authorList>
    </citation>
    <scope>NUCLEOTIDE SEQUENCE [LARGE SCALE GENOMIC DNA]</scope>
    <source>
        <strain evidence="8 10">DSM 6083</strain>
    </source>
</reference>
<evidence type="ECO:0000256" key="2">
    <source>
        <dbReference type="ARBA" id="ARBA00022729"/>
    </source>
</evidence>
<protein>
    <submittedName>
        <fullName evidence="7">ABC transporter substrate-binding protein</fullName>
    </submittedName>
    <submittedName>
        <fullName evidence="8">Peptide/nickel transport system substrate-binding protein</fullName>
    </submittedName>
</protein>
<dbReference type="PANTHER" id="PTHR30290">
    <property type="entry name" value="PERIPLASMIC BINDING COMPONENT OF ABC TRANSPORTER"/>
    <property type="match status" value="1"/>
</dbReference>
<dbReference type="Gene3D" id="3.10.105.10">
    <property type="entry name" value="Dipeptide-binding Protein, Domain 3"/>
    <property type="match status" value="1"/>
</dbReference>
<feature type="domain" description="Solute-binding protein family 5" evidence="6">
    <location>
        <begin position="69"/>
        <end position="435"/>
    </location>
</feature>
<dbReference type="GeneID" id="77262041"/>
<keyword evidence="4" id="KW-0653">Protein transport</keyword>
<dbReference type="InterPro" id="IPR039424">
    <property type="entry name" value="SBP_5"/>
</dbReference>
<keyword evidence="3" id="KW-0571">Peptide transport</keyword>
<evidence type="ECO:0000256" key="5">
    <source>
        <dbReference type="SAM" id="SignalP"/>
    </source>
</evidence>
<feature type="chain" id="PRO_5034669924" evidence="5">
    <location>
        <begin position="27"/>
        <end position="519"/>
    </location>
</feature>
<proteinExistence type="inferred from homology"/>
<evidence type="ECO:0000256" key="3">
    <source>
        <dbReference type="ARBA" id="ARBA00022856"/>
    </source>
</evidence>
<dbReference type="GO" id="GO:0015031">
    <property type="term" value="P:protein transport"/>
    <property type="evidence" value="ECO:0007669"/>
    <property type="project" value="UniProtKB-KW"/>
</dbReference>
<accession>A0A8D3Y4K4</accession>
<evidence type="ECO:0000256" key="1">
    <source>
        <dbReference type="ARBA" id="ARBA00005695"/>
    </source>
</evidence>
<dbReference type="EMBL" id="CP007511">
    <property type="protein sequence ID" value="AJE17098.1"/>
    <property type="molecule type" value="Genomic_DNA"/>
</dbReference>
<dbReference type="Proteomes" id="UP000182276">
    <property type="component" value="Unassembled WGS sequence"/>
</dbReference>
<feature type="signal peptide" evidence="5">
    <location>
        <begin position="1"/>
        <end position="26"/>
    </location>
</feature>
<dbReference type="AlphaFoldDB" id="A0A8D3Y4K4"/>
<keyword evidence="4" id="KW-0813">Transport</keyword>
<keyword evidence="10" id="KW-1185">Reference proteome</keyword>
<dbReference type="GO" id="GO:0015833">
    <property type="term" value="P:peptide transport"/>
    <property type="evidence" value="ECO:0007669"/>
    <property type="project" value="UniProtKB-KW"/>
</dbReference>
<reference evidence="9" key="1">
    <citation type="submission" date="2014-03" db="EMBL/GenBank/DDBJ databases">
        <title>Complete genome of Pseudomonas balearica DSM 6083T, a sewage water isolate from an enrichment with 2-methylnaphthalene.</title>
        <authorList>
            <person name="Salva-Serra F."/>
            <person name="Jaen-Luchoro D."/>
            <person name="Busquets A."/>
            <person name="Pena A."/>
            <person name="Gomila M."/>
            <person name="Bosch R."/>
            <person name="Nogales B."/>
            <person name="Garcia-Valdes E."/>
            <person name="Lalucat J."/>
            <person name="Bennasar A."/>
        </authorList>
    </citation>
    <scope>NUCLEOTIDE SEQUENCE [LARGE SCALE GENOMIC DNA]</scope>
    <source>
        <strain evidence="9">DSM 6083</strain>
    </source>
</reference>
<evidence type="ECO:0000313" key="9">
    <source>
        <dbReference type="Proteomes" id="UP000031271"/>
    </source>
</evidence>
<name>A0A8D3Y4K4_9GAMM</name>
<dbReference type="KEGG" id="pbm:CL52_19350"/>
<dbReference type="Proteomes" id="UP000031271">
    <property type="component" value="Chromosome"/>
</dbReference>
<keyword evidence="2 5" id="KW-0732">Signal</keyword>
<evidence type="ECO:0000256" key="4">
    <source>
        <dbReference type="ARBA" id="ARBA00022927"/>
    </source>
</evidence>
<reference evidence="7 9" key="3">
    <citation type="journal article" name="Genome Announc.">
        <title>Complete Genome Sequence of Pseudomonas balearica DSM 6083T.</title>
        <authorList>
            <person name="Bennasar-Figueras A."/>
            <person name="Salva-Serra F."/>
            <person name="Jaen-Luchoro D."/>
            <person name="Segui C."/>
            <person name="Aliaga F."/>
            <person name="Busquets A."/>
            <person name="Gomila M."/>
            <person name="Moore E.R."/>
            <person name="Lalucat J."/>
        </authorList>
    </citation>
    <scope>NUCLEOTIDE SEQUENCE [LARGE SCALE GENOMIC DNA]</scope>
    <source>
        <strain evidence="9">DSM 6083</strain>
        <strain evidence="7">DSM6083</strain>
    </source>
</reference>
<gene>
    <name evidence="7" type="ORF">CL52_19350</name>
    <name evidence="8" type="ORF">SAMN05660875_10647</name>
</gene>
<dbReference type="RefSeq" id="WP_043222492.1">
    <property type="nucleotide sequence ID" value="NZ_CP007511.1"/>
</dbReference>
<evidence type="ECO:0000313" key="7">
    <source>
        <dbReference type="EMBL" id="AJE17098.1"/>
    </source>
</evidence>
<evidence type="ECO:0000259" key="6">
    <source>
        <dbReference type="Pfam" id="PF00496"/>
    </source>
</evidence>
<dbReference type="CDD" id="cd08502">
    <property type="entry name" value="PBP2_NikA_DppA_OppA_like_16"/>
    <property type="match status" value="1"/>
</dbReference>
<dbReference type="InterPro" id="IPR030678">
    <property type="entry name" value="Peptide/Ni-bd"/>
</dbReference>
<evidence type="ECO:0000313" key="10">
    <source>
        <dbReference type="Proteomes" id="UP000182276"/>
    </source>
</evidence>
<comment type="similarity">
    <text evidence="1">Belongs to the bacterial solute-binding protein 5 family.</text>
</comment>
<dbReference type="EMBL" id="FNHO01000006">
    <property type="protein sequence ID" value="SDM57632.1"/>
    <property type="molecule type" value="Genomic_DNA"/>
</dbReference>
<dbReference type="GO" id="GO:0030288">
    <property type="term" value="C:outer membrane-bounded periplasmic space"/>
    <property type="evidence" value="ECO:0007669"/>
    <property type="project" value="UniProtKB-ARBA"/>
</dbReference>
<dbReference type="GO" id="GO:1904680">
    <property type="term" value="F:peptide transmembrane transporter activity"/>
    <property type="evidence" value="ECO:0007669"/>
    <property type="project" value="TreeGrafter"/>
</dbReference>
<dbReference type="PANTHER" id="PTHR30290:SF38">
    <property type="entry name" value="D,D-DIPEPTIDE-BINDING PERIPLASMIC PROTEIN DDPA-RELATED"/>
    <property type="match status" value="1"/>
</dbReference>
<evidence type="ECO:0000313" key="8">
    <source>
        <dbReference type="EMBL" id="SDM57632.1"/>
    </source>
</evidence>